<comment type="caution">
    <text evidence="1">The sequence shown here is derived from an EMBL/GenBank/DDBJ whole genome shotgun (WGS) entry which is preliminary data.</text>
</comment>
<gene>
    <name evidence="1" type="ORF">GCM10023330_30100</name>
</gene>
<dbReference type="CDD" id="cd07518">
    <property type="entry name" value="HAD_YbiV-Like"/>
    <property type="match status" value="1"/>
</dbReference>
<evidence type="ECO:0000313" key="2">
    <source>
        <dbReference type="Proteomes" id="UP001501433"/>
    </source>
</evidence>
<dbReference type="InterPro" id="IPR006379">
    <property type="entry name" value="HAD-SF_hydro_IIB"/>
</dbReference>
<dbReference type="RefSeq" id="WP_345278325.1">
    <property type="nucleotide sequence ID" value="NZ_BAABJW010000018.1"/>
</dbReference>
<reference evidence="2" key="1">
    <citation type="journal article" date="2019" name="Int. J. Syst. Evol. Microbiol.">
        <title>The Global Catalogue of Microorganisms (GCM) 10K type strain sequencing project: providing services to taxonomists for standard genome sequencing and annotation.</title>
        <authorList>
            <consortium name="The Broad Institute Genomics Platform"/>
            <consortium name="The Broad Institute Genome Sequencing Center for Infectious Disease"/>
            <person name="Wu L."/>
            <person name="Ma J."/>
        </authorList>
    </citation>
    <scope>NUCLEOTIDE SEQUENCE [LARGE SCALE GENOMIC DNA]</scope>
    <source>
        <strain evidence="2">JCM 18325</strain>
    </source>
</reference>
<dbReference type="PANTHER" id="PTHR10000">
    <property type="entry name" value="PHOSPHOSERINE PHOSPHATASE"/>
    <property type="match status" value="1"/>
</dbReference>
<keyword evidence="1" id="KW-0378">Hydrolase</keyword>
<dbReference type="Pfam" id="PF08282">
    <property type="entry name" value="Hydrolase_3"/>
    <property type="match status" value="1"/>
</dbReference>
<evidence type="ECO:0000313" key="1">
    <source>
        <dbReference type="EMBL" id="GAA4819390.1"/>
    </source>
</evidence>
<dbReference type="SFLD" id="SFLDG01140">
    <property type="entry name" value="C2.B:_Phosphomannomutase_and_P"/>
    <property type="match status" value="1"/>
</dbReference>
<dbReference type="PANTHER" id="PTHR10000:SF8">
    <property type="entry name" value="HAD SUPERFAMILY HYDROLASE-LIKE, TYPE 3"/>
    <property type="match status" value="1"/>
</dbReference>
<protein>
    <submittedName>
        <fullName evidence="1">HAD family hydrolase</fullName>
    </submittedName>
</protein>
<sequence length="267" mass="30846">MDLSQIKLVVTDMDGTLLNSNHEVSDLFLQLFKELKKHKILFVAASGRPYYSIIHKLESIKDDIIIVAENGGLVIEKENLLLSKPIKKDSLFEVESLIDSNNHIHPVFCTKSKAYFKNSSNGFINLLLEYYPIFTVIESIRDIEEDIIKIALYHNEDSEKYIYPHFKKFESNYNIKISGKHWVDISDNLANKGYAVELLQKNYNITNDETLIFGDYNNDIEMLKRATYSFAMENAHENVKNTANFSTKSNDEFGVEFILKKLIRAKT</sequence>
<dbReference type="EMBL" id="BAABJW010000018">
    <property type="protein sequence ID" value="GAA4819390.1"/>
    <property type="molecule type" value="Genomic_DNA"/>
</dbReference>
<dbReference type="InterPro" id="IPR023214">
    <property type="entry name" value="HAD_sf"/>
</dbReference>
<proteinExistence type="predicted"/>
<dbReference type="Gene3D" id="3.40.50.1000">
    <property type="entry name" value="HAD superfamily/HAD-like"/>
    <property type="match status" value="1"/>
</dbReference>
<keyword evidence="2" id="KW-1185">Reference proteome</keyword>
<dbReference type="GO" id="GO:0016787">
    <property type="term" value="F:hydrolase activity"/>
    <property type="evidence" value="ECO:0007669"/>
    <property type="project" value="UniProtKB-KW"/>
</dbReference>
<dbReference type="InterPro" id="IPR036412">
    <property type="entry name" value="HAD-like_sf"/>
</dbReference>
<organism evidence="1 2">
    <name type="scientific">Litoribaculum gwangyangense</name>
    <dbReference type="NCBI Taxonomy" id="1130722"/>
    <lineage>
        <taxon>Bacteria</taxon>
        <taxon>Pseudomonadati</taxon>
        <taxon>Bacteroidota</taxon>
        <taxon>Flavobacteriia</taxon>
        <taxon>Flavobacteriales</taxon>
        <taxon>Flavobacteriaceae</taxon>
        <taxon>Litoribaculum</taxon>
    </lineage>
</organism>
<dbReference type="Proteomes" id="UP001501433">
    <property type="component" value="Unassembled WGS sequence"/>
</dbReference>
<name>A0ABP9CVS1_9FLAO</name>
<dbReference type="InterPro" id="IPR000150">
    <property type="entry name" value="Cof"/>
</dbReference>
<dbReference type="NCBIfam" id="TIGR01484">
    <property type="entry name" value="HAD-SF-IIB"/>
    <property type="match status" value="1"/>
</dbReference>
<dbReference type="SFLD" id="SFLDG01144">
    <property type="entry name" value="C2.B.4:_PGP_Like"/>
    <property type="match status" value="1"/>
</dbReference>
<dbReference type="NCBIfam" id="TIGR00099">
    <property type="entry name" value="Cof-subfamily"/>
    <property type="match status" value="1"/>
</dbReference>
<dbReference type="SFLD" id="SFLDS00003">
    <property type="entry name" value="Haloacid_Dehalogenase"/>
    <property type="match status" value="1"/>
</dbReference>
<dbReference type="SUPFAM" id="SSF56784">
    <property type="entry name" value="HAD-like"/>
    <property type="match status" value="1"/>
</dbReference>
<dbReference type="Gene3D" id="3.30.1240.10">
    <property type="match status" value="1"/>
</dbReference>
<accession>A0ABP9CVS1</accession>
<dbReference type="PROSITE" id="PS01228">
    <property type="entry name" value="COF_1"/>
    <property type="match status" value="1"/>
</dbReference>